<feature type="transmembrane region" description="Helical" evidence="1">
    <location>
        <begin position="282"/>
        <end position="315"/>
    </location>
</feature>
<evidence type="ECO:0000313" key="2">
    <source>
        <dbReference type="EMBL" id="NIJ45464.1"/>
    </source>
</evidence>
<sequence length="650" mass="76437">MLYIGPLRVLLVILFFLFIGKKVFRYPLPSDKINFFVKKWLKYGTIMYASIFVLHQLGFYDLFAVLLIIIFLIIAHVFGIKFRDLFAIGERSNIVLLYWVEILEKKYLGTFKEKEKKKAKIVRGEYMFLINVLIISFVLFYFLGNDLFTSTFVWNDDLAKIRLFNNQMWFLDNLNEIGDYSLISIYAKLTGLTNELALKTFGVIEISILSVVLSWFAYKLTKRSHILATLSMLSVVVLFMYAPTHTGYIVAHNSIYLSLSFTIPLIVYALEQKEKTINHKLFWFRVPFIFLTLFFINLHVYIVILPLFFASLLLFKKDKKGSLKFLGAYGIALFIGLVYIYFVSDLDYFMSYIRTNLIAVNTYTYPRTLKYNWDDYINVYLIIGALFNLILLAVFKKRKVDTKVLVFNMFMFFLFLLFKTNTYYIDKDVLTIIVRMFMPVTILTAVYVIYSNVLGFTFLKKLRTSIPVSILCVLIFVSGSYYYQKNRVYNIVPPGNYANTVLEAYNKILMNNLPYSYMLVNDSDHFILDSENHFLMNYDEFIHNYTKQDSIYSKYKDKKEVLKKHPEYVLPNSIYVFKYDDYGKKKSDDRVSNLKEESKGSLENKAIDSIVIKLKDRGRKVNVFYKENNISVYEIENIPNSSNVIDLMFQ</sequence>
<feature type="transmembrane region" description="Helical" evidence="1">
    <location>
        <begin position="321"/>
        <end position="342"/>
    </location>
</feature>
<keyword evidence="1" id="KW-0472">Membrane</keyword>
<feature type="transmembrane region" description="Helical" evidence="1">
    <location>
        <begin position="437"/>
        <end position="459"/>
    </location>
</feature>
<keyword evidence="1" id="KW-1133">Transmembrane helix</keyword>
<evidence type="ECO:0008006" key="4">
    <source>
        <dbReference type="Google" id="ProtNLM"/>
    </source>
</evidence>
<feature type="transmembrane region" description="Helical" evidence="1">
    <location>
        <begin position="404"/>
        <end position="425"/>
    </location>
</feature>
<proteinExistence type="predicted"/>
<keyword evidence="1" id="KW-0812">Transmembrane</keyword>
<dbReference type="RefSeq" id="WP_167187551.1">
    <property type="nucleotide sequence ID" value="NZ_JAASQL010000002.1"/>
</dbReference>
<name>A0ABX0U9F9_9FLAO</name>
<feature type="transmembrane region" description="Helical" evidence="1">
    <location>
        <begin position="225"/>
        <end position="242"/>
    </location>
</feature>
<protein>
    <recommendedName>
        <fullName evidence="4">Dolichyl-phosphate-mannose-protein mannosyltransferase</fullName>
    </recommendedName>
</protein>
<feature type="transmembrane region" description="Helical" evidence="1">
    <location>
        <begin position="248"/>
        <end position="270"/>
    </location>
</feature>
<evidence type="ECO:0000313" key="3">
    <source>
        <dbReference type="Proteomes" id="UP000745859"/>
    </source>
</evidence>
<dbReference type="Proteomes" id="UP000745859">
    <property type="component" value="Unassembled WGS sequence"/>
</dbReference>
<feature type="transmembrane region" description="Helical" evidence="1">
    <location>
        <begin position="126"/>
        <end position="144"/>
    </location>
</feature>
<feature type="transmembrane region" description="Helical" evidence="1">
    <location>
        <begin position="196"/>
        <end position="218"/>
    </location>
</feature>
<comment type="caution">
    <text evidence="2">The sequence shown here is derived from an EMBL/GenBank/DDBJ whole genome shotgun (WGS) entry which is preliminary data.</text>
</comment>
<feature type="transmembrane region" description="Helical" evidence="1">
    <location>
        <begin position="49"/>
        <end position="75"/>
    </location>
</feature>
<feature type="transmembrane region" description="Helical" evidence="1">
    <location>
        <begin position="466"/>
        <end position="483"/>
    </location>
</feature>
<feature type="transmembrane region" description="Helical" evidence="1">
    <location>
        <begin position="377"/>
        <end position="395"/>
    </location>
</feature>
<organism evidence="2 3">
    <name type="scientific">Wenyingzhuangia heitensis</name>
    <dbReference type="NCBI Taxonomy" id="1487859"/>
    <lineage>
        <taxon>Bacteria</taxon>
        <taxon>Pseudomonadati</taxon>
        <taxon>Bacteroidota</taxon>
        <taxon>Flavobacteriia</taxon>
        <taxon>Flavobacteriales</taxon>
        <taxon>Flavobacteriaceae</taxon>
        <taxon>Wenyingzhuangia</taxon>
    </lineage>
</organism>
<reference evidence="2 3" key="1">
    <citation type="submission" date="2020-03" db="EMBL/GenBank/DDBJ databases">
        <title>Genomic Encyclopedia of Type Strains, Phase IV (KMG-IV): sequencing the most valuable type-strain genomes for metagenomic binning, comparative biology and taxonomic classification.</title>
        <authorList>
            <person name="Goeker M."/>
        </authorList>
    </citation>
    <scope>NUCLEOTIDE SEQUENCE [LARGE SCALE GENOMIC DNA]</scope>
    <source>
        <strain evidence="2 3">DSM 101599</strain>
    </source>
</reference>
<accession>A0ABX0U9F9</accession>
<dbReference type="EMBL" id="JAASQL010000002">
    <property type="protein sequence ID" value="NIJ45464.1"/>
    <property type="molecule type" value="Genomic_DNA"/>
</dbReference>
<keyword evidence="3" id="KW-1185">Reference proteome</keyword>
<evidence type="ECO:0000256" key="1">
    <source>
        <dbReference type="SAM" id="Phobius"/>
    </source>
</evidence>
<gene>
    <name evidence="2" type="ORF">FHR24_001932</name>
</gene>